<feature type="transmembrane region" description="Helical" evidence="5">
    <location>
        <begin position="143"/>
        <end position="170"/>
    </location>
</feature>
<feature type="transmembrane region" description="Helical" evidence="5">
    <location>
        <begin position="51"/>
        <end position="73"/>
    </location>
</feature>
<keyword evidence="4 5" id="KW-0472">Membrane</keyword>
<dbReference type="SUPFAM" id="SSF69593">
    <property type="entry name" value="Glycerol-3-phosphate (1)-acyltransferase"/>
    <property type="match status" value="1"/>
</dbReference>
<keyword evidence="8" id="KW-1185">Reference proteome</keyword>
<reference evidence="7 8" key="1">
    <citation type="submission" date="2018-04" db="EMBL/GenBank/DDBJ databases">
        <title>Active sludge and wastewater microbial communities from Klosterneuburg, Austria.</title>
        <authorList>
            <person name="Wagner M."/>
        </authorList>
    </citation>
    <scope>NUCLEOTIDE SEQUENCE [LARGE SCALE GENOMIC DNA]</scope>
    <source>
        <strain evidence="7 8">Nm 57</strain>
    </source>
</reference>
<dbReference type="RefSeq" id="WP_011635435.1">
    <property type="nucleotide sequence ID" value="NZ_FNYF01000015.1"/>
</dbReference>
<feature type="domain" description="Major facilitator superfamily (MFS) profile" evidence="6">
    <location>
        <begin position="13"/>
        <end position="429"/>
    </location>
</feature>
<dbReference type="SMART" id="SM00563">
    <property type="entry name" value="PlsC"/>
    <property type="match status" value="1"/>
</dbReference>
<accession>A0ABX5M9J4</accession>
<dbReference type="InterPro" id="IPR002123">
    <property type="entry name" value="Plipid/glycerol_acylTrfase"/>
</dbReference>
<gene>
    <name evidence="7" type="ORF">C8R14_11731</name>
</gene>
<evidence type="ECO:0000256" key="2">
    <source>
        <dbReference type="ARBA" id="ARBA00022692"/>
    </source>
</evidence>
<feature type="transmembrane region" description="Helical" evidence="5">
    <location>
        <begin position="340"/>
        <end position="362"/>
    </location>
</feature>
<dbReference type="InterPro" id="IPR045851">
    <property type="entry name" value="AMP-bd_C_sf"/>
</dbReference>
<evidence type="ECO:0000256" key="1">
    <source>
        <dbReference type="ARBA" id="ARBA00006432"/>
    </source>
</evidence>
<name>A0ABX5M9J4_9PROT</name>
<organism evidence="7 8">
    <name type="scientific">Nitrosomonas eutropha</name>
    <dbReference type="NCBI Taxonomy" id="916"/>
    <lineage>
        <taxon>Bacteria</taxon>
        <taxon>Pseudomonadati</taxon>
        <taxon>Pseudomonadota</taxon>
        <taxon>Betaproteobacteria</taxon>
        <taxon>Nitrosomonadales</taxon>
        <taxon>Nitrosomonadaceae</taxon>
        <taxon>Nitrosomonas</taxon>
    </lineage>
</organism>
<dbReference type="Pfam" id="PF01553">
    <property type="entry name" value="Acyltransferase"/>
    <property type="match status" value="1"/>
</dbReference>
<dbReference type="NCBIfam" id="NF005291">
    <property type="entry name" value="PRK06814.1"/>
    <property type="match status" value="1"/>
</dbReference>
<feature type="transmembrane region" description="Helical" evidence="5">
    <location>
        <begin position="407"/>
        <end position="425"/>
    </location>
</feature>
<dbReference type="Gene3D" id="3.40.50.12780">
    <property type="entry name" value="N-terminal domain of ligase-like"/>
    <property type="match status" value="1"/>
</dbReference>
<feature type="transmembrane region" description="Helical" evidence="5">
    <location>
        <begin position="85"/>
        <end position="105"/>
    </location>
</feature>
<feature type="transmembrane region" description="Helical" evidence="5">
    <location>
        <begin position="295"/>
        <end position="320"/>
    </location>
</feature>
<dbReference type="Pfam" id="PF00501">
    <property type="entry name" value="AMP-binding"/>
    <property type="match status" value="1"/>
</dbReference>
<dbReference type="Gene3D" id="1.20.1250.20">
    <property type="entry name" value="MFS general substrate transporter like domains"/>
    <property type="match status" value="1"/>
</dbReference>
<dbReference type="PROSITE" id="PS50850">
    <property type="entry name" value="MFS"/>
    <property type="match status" value="1"/>
</dbReference>
<evidence type="ECO:0000256" key="3">
    <source>
        <dbReference type="ARBA" id="ARBA00022989"/>
    </source>
</evidence>
<dbReference type="InterPro" id="IPR000873">
    <property type="entry name" value="AMP-dep_synth/lig_dom"/>
</dbReference>
<dbReference type="GO" id="GO:0016874">
    <property type="term" value="F:ligase activity"/>
    <property type="evidence" value="ECO:0007669"/>
    <property type="project" value="UniProtKB-KW"/>
</dbReference>
<feature type="transmembrane region" description="Helical" evidence="5">
    <location>
        <begin position="176"/>
        <end position="196"/>
    </location>
</feature>
<evidence type="ECO:0000313" key="7">
    <source>
        <dbReference type="EMBL" id="PXV80221.1"/>
    </source>
</evidence>
<feature type="transmembrane region" description="Helical" evidence="5">
    <location>
        <begin position="688"/>
        <end position="708"/>
    </location>
</feature>
<evidence type="ECO:0000313" key="8">
    <source>
        <dbReference type="Proteomes" id="UP000247780"/>
    </source>
</evidence>
<dbReference type="Gene3D" id="3.30.300.30">
    <property type="match status" value="1"/>
</dbReference>
<dbReference type="InterPro" id="IPR036259">
    <property type="entry name" value="MFS_trans_sf"/>
</dbReference>
<dbReference type="CDD" id="cd07989">
    <property type="entry name" value="LPLAT_AGPAT-like"/>
    <property type="match status" value="1"/>
</dbReference>
<evidence type="ECO:0000259" key="6">
    <source>
        <dbReference type="PROSITE" id="PS50850"/>
    </source>
</evidence>
<dbReference type="InterPro" id="IPR020846">
    <property type="entry name" value="MFS_dom"/>
</dbReference>
<comment type="similarity">
    <text evidence="1">Belongs to the ATP-dependent AMP-binding enzyme family.</text>
</comment>
<keyword evidence="3 5" id="KW-1133">Transmembrane helix</keyword>
<evidence type="ECO:0000256" key="4">
    <source>
        <dbReference type="ARBA" id="ARBA00023136"/>
    </source>
</evidence>
<feature type="transmembrane region" description="Helical" evidence="5">
    <location>
        <begin position="111"/>
        <end position="131"/>
    </location>
</feature>
<sequence>MHSSQWKLLSSRRFLPFFVTQFLGAFNDNVFKNALVILITYAAMDNAGLSPQIMVTLAAGIFILPFFVFSALAGQLADKWDKARLIRYVKFVEIILMGGAATGFYLDSVLFLLGILFLMGAQSAFFGPLKYSILPDQLREDELIGGNALVSAGTFIAILLGTIIGGLLILAEQGGWIVSAIVISVALAGWLFSLFIPPVQPAAADTTVSWHLLQDTRTIIQQARQNSTVFHAILGISWFWLFGATFLSQFPTFAKEIIGGNEQVVTLFLTLFSVGIGIGALLCDKLLKGKVAATYVPLGVLGMTFFTVDLYFASVAVVPASDHEFIGALSFLESFAHWRILLDLLVISISGGLYIVPLYAIVQNYAEASQRSRAIAANNIMNALFMVVSALGISVMLALDFTVPEVFLTIALLNGLVAIYIAKLLPYELARSILHWVFHTFYRLKINGLEHYQQAGERVLIVANHLSFLDAALLSVCFPERLCFAINSDIARKWWVRPFLFLADTVTVDPINPLSTRLLIERVRNGDRVVIFPEGRMTMTGALMKIYEGPAMIADKVDAKLLPVSLSGPQYTPFSRLKGKVRIRWFPRITVTVMPPENFNLPDSIRGRRRRRTTGLKLYDIMATTVFQSNAMQQTLFQSLLDAAATHGGKHTIAEDVERHPLNYSQLITRSFILGAILRHRTHAQENVGIMLPNMVSNLICFFSLHAFGRVPAMLNFSASSRNLVMACRIAQIRTVITARKFIEAAKLSGQIDSLKAQQIHLIYLEDLPHQAHWWHKLMGLVAGWLPGMSYRLTDSRRDPDAPAVVLFTSGSEDTPKGVVLSHTNLQANRFQVSARIDFGPSDLVFNALPIFHSFGLTGGTLLPVLSGIRVFLYPSPLHYRIIPELIYDTNATLMFGTDTFLAGYARYANAYDFYSIRYVFAGAEKLRESTRRLWSENFGVRIFEGYGTTETAPILSLNTPMHNHPGSVGRLLPGIHSRLEPVAGISQGGRLLVSGPNVMLGYYLAANPGMIVPPAEGWHDTGDIVEINEEGYVFIKGRAKRFAKIGGEMISLTAVEEAINRLWPGYGHAVIQRPDAKKGEQIVLITTRQQADRSEIITYFSKNDLGELGIPQNILYIDKLPLLATGKIDYVLLHEWVQQPGTSPG</sequence>
<dbReference type="EMBL" id="QICQ01000017">
    <property type="protein sequence ID" value="PXV80221.1"/>
    <property type="molecule type" value="Genomic_DNA"/>
</dbReference>
<dbReference type="InterPro" id="IPR042099">
    <property type="entry name" value="ANL_N_sf"/>
</dbReference>
<dbReference type="SUPFAM" id="SSF56801">
    <property type="entry name" value="Acetyl-CoA synthetase-like"/>
    <property type="match status" value="1"/>
</dbReference>
<comment type="caution">
    <text evidence="7">The sequence shown here is derived from an EMBL/GenBank/DDBJ whole genome shotgun (WGS) entry which is preliminary data.</text>
</comment>
<keyword evidence="2 5" id="KW-0812">Transmembrane</keyword>
<dbReference type="SUPFAM" id="SSF103473">
    <property type="entry name" value="MFS general substrate transporter"/>
    <property type="match status" value="1"/>
</dbReference>
<dbReference type="Proteomes" id="UP000247780">
    <property type="component" value="Unassembled WGS sequence"/>
</dbReference>
<feature type="transmembrane region" description="Helical" evidence="5">
    <location>
        <begin position="383"/>
        <end position="401"/>
    </location>
</feature>
<feature type="transmembrane region" description="Helical" evidence="5">
    <location>
        <begin position="229"/>
        <end position="251"/>
    </location>
</feature>
<keyword evidence="7" id="KW-0436">Ligase</keyword>
<dbReference type="InterPro" id="IPR011701">
    <property type="entry name" value="MFS"/>
</dbReference>
<dbReference type="CDD" id="cd06173">
    <property type="entry name" value="MFS_MefA_like"/>
    <property type="match status" value="1"/>
</dbReference>
<proteinExistence type="inferred from homology"/>
<evidence type="ECO:0000256" key="5">
    <source>
        <dbReference type="SAM" id="Phobius"/>
    </source>
</evidence>
<dbReference type="Pfam" id="PF07690">
    <property type="entry name" value="MFS_1"/>
    <property type="match status" value="1"/>
</dbReference>
<protein>
    <submittedName>
        <fullName evidence="7">Acyl-[acyl-carrier-protein]-phospholipid O-acyltransferase/long-chain-fatty-acid--[acyl-carrier-protein] ligase</fullName>
    </submittedName>
</protein>
<dbReference type="PANTHER" id="PTHR43201">
    <property type="entry name" value="ACYL-COA SYNTHETASE"/>
    <property type="match status" value="1"/>
</dbReference>
<feature type="transmembrane region" description="Helical" evidence="5">
    <location>
        <begin position="263"/>
        <end position="283"/>
    </location>
</feature>
<dbReference type="PANTHER" id="PTHR43201:SF8">
    <property type="entry name" value="ACYL-COA SYNTHETASE FAMILY MEMBER 3"/>
    <property type="match status" value="1"/>
</dbReference>